<dbReference type="EMBL" id="JAPDDT010000017">
    <property type="protein sequence ID" value="MCW1925791.1"/>
    <property type="molecule type" value="Genomic_DNA"/>
</dbReference>
<evidence type="ECO:0000256" key="3">
    <source>
        <dbReference type="ARBA" id="ARBA00023163"/>
    </source>
</evidence>
<dbReference type="Proteomes" id="UP001320876">
    <property type="component" value="Unassembled WGS sequence"/>
</dbReference>
<keyword evidence="2" id="KW-0238">DNA-binding</keyword>
<feature type="domain" description="HTH lacI-type" evidence="4">
    <location>
        <begin position="10"/>
        <end position="64"/>
    </location>
</feature>
<organism evidence="5 6">
    <name type="scientific">Luteolibacter arcticus</name>
    <dbReference type="NCBI Taxonomy" id="1581411"/>
    <lineage>
        <taxon>Bacteria</taxon>
        <taxon>Pseudomonadati</taxon>
        <taxon>Verrucomicrobiota</taxon>
        <taxon>Verrucomicrobiia</taxon>
        <taxon>Verrucomicrobiales</taxon>
        <taxon>Verrucomicrobiaceae</taxon>
        <taxon>Luteolibacter</taxon>
    </lineage>
</organism>
<dbReference type="SMART" id="SM00354">
    <property type="entry name" value="HTH_LACI"/>
    <property type="match status" value="1"/>
</dbReference>
<keyword evidence="1" id="KW-0805">Transcription regulation</keyword>
<evidence type="ECO:0000313" key="5">
    <source>
        <dbReference type="EMBL" id="MCW1925791.1"/>
    </source>
</evidence>
<name>A0ABT3GQJ1_9BACT</name>
<evidence type="ECO:0000256" key="1">
    <source>
        <dbReference type="ARBA" id="ARBA00023015"/>
    </source>
</evidence>
<dbReference type="InterPro" id="IPR028082">
    <property type="entry name" value="Peripla_BP_I"/>
</dbReference>
<evidence type="ECO:0000259" key="4">
    <source>
        <dbReference type="PROSITE" id="PS50932"/>
    </source>
</evidence>
<proteinExistence type="predicted"/>
<dbReference type="Pfam" id="PF13377">
    <property type="entry name" value="Peripla_BP_3"/>
    <property type="match status" value="1"/>
</dbReference>
<dbReference type="PANTHER" id="PTHR30146:SF109">
    <property type="entry name" value="HTH-TYPE TRANSCRIPTIONAL REGULATOR GALS"/>
    <property type="match status" value="1"/>
</dbReference>
<dbReference type="SUPFAM" id="SSF53822">
    <property type="entry name" value="Periplasmic binding protein-like I"/>
    <property type="match status" value="1"/>
</dbReference>
<keyword evidence="6" id="KW-1185">Reference proteome</keyword>
<dbReference type="PANTHER" id="PTHR30146">
    <property type="entry name" value="LACI-RELATED TRANSCRIPTIONAL REPRESSOR"/>
    <property type="match status" value="1"/>
</dbReference>
<dbReference type="PROSITE" id="PS50932">
    <property type="entry name" value="HTH_LACI_2"/>
    <property type="match status" value="1"/>
</dbReference>
<accession>A0ABT3GQJ1</accession>
<dbReference type="InterPro" id="IPR010982">
    <property type="entry name" value="Lambda_DNA-bd_dom_sf"/>
</dbReference>
<dbReference type="InterPro" id="IPR000843">
    <property type="entry name" value="HTH_LacI"/>
</dbReference>
<dbReference type="Gene3D" id="1.10.260.40">
    <property type="entry name" value="lambda repressor-like DNA-binding domains"/>
    <property type="match status" value="1"/>
</dbReference>
<evidence type="ECO:0000313" key="6">
    <source>
        <dbReference type="Proteomes" id="UP001320876"/>
    </source>
</evidence>
<evidence type="ECO:0000256" key="2">
    <source>
        <dbReference type="ARBA" id="ARBA00023125"/>
    </source>
</evidence>
<reference evidence="5 6" key="1">
    <citation type="submission" date="2022-10" db="EMBL/GenBank/DDBJ databases">
        <title>Luteolibacter arcticus strain CCTCC AB 2014275, whole genome shotgun sequencing project.</title>
        <authorList>
            <person name="Zhao G."/>
            <person name="Shen L."/>
        </authorList>
    </citation>
    <scope>NUCLEOTIDE SEQUENCE [LARGE SCALE GENOMIC DNA]</scope>
    <source>
        <strain evidence="5 6">CCTCC AB 2014275</strain>
    </source>
</reference>
<keyword evidence="3" id="KW-0804">Transcription</keyword>
<protein>
    <submittedName>
        <fullName evidence="5">LacI family transcriptional regulator</fullName>
    </submittedName>
</protein>
<dbReference type="Pfam" id="PF00356">
    <property type="entry name" value="LacI"/>
    <property type="match status" value="1"/>
</dbReference>
<dbReference type="Gene3D" id="3.40.50.2300">
    <property type="match status" value="2"/>
</dbReference>
<dbReference type="CDD" id="cd01392">
    <property type="entry name" value="HTH_LacI"/>
    <property type="match status" value="1"/>
</dbReference>
<dbReference type="InterPro" id="IPR046335">
    <property type="entry name" value="LacI/GalR-like_sensor"/>
</dbReference>
<comment type="caution">
    <text evidence="5">The sequence shown here is derived from an EMBL/GenBank/DDBJ whole genome shotgun (WGS) entry which is preliminary data.</text>
</comment>
<sequence>MTPEPENRRYSLRDIARQLGVSHAAVSMALRDSPRISVPLKEKIRKYAEQVGYRPDPMLTALASYRQGKSNPSIQAAIAWINAWPEPENLRAYREFDAYWHGATAAAAKFGYRLEEFRVGRECSPRRLHQILSTRGIRGLLLPPHQIQPDWADFPWSSYSLVRFGRSLGEPHTHLVTADQVANTMLAIREILTRGYRRVGLITELRRLQESGHLFEGGYLLAQRSIPEADHVPVMALGAFPTGQRAKSIAAWIKKHRVDAIFTDVAEVPDLLKKQGIRIPDDVALAVTSVLDAHADAGIDQHPEEIGRVGLLMLNSLINDGARGIPKIFRQILVEGSWVDGSTLPDRRC</sequence>
<dbReference type="RefSeq" id="WP_264489898.1">
    <property type="nucleotide sequence ID" value="NZ_JAPDDT010000017.1"/>
</dbReference>
<dbReference type="SUPFAM" id="SSF47413">
    <property type="entry name" value="lambda repressor-like DNA-binding domains"/>
    <property type="match status" value="1"/>
</dbReference>
<gene>
    <name evidence="5" type="ORF">OKA05_24750</name>
</gene>